<reference evidence="1" key="1">
    <citation type="submission" date="2022-08" db="EMBL/GenBank/DDBJ databases">
        <title>Genome Sequence of Pycnoporus sanguineus.</title>
        <authorList>
            <person name="Buettner E."/>
        </authorList>
    </citation>
    <scope>NUCLEOTIDE SEQUENCE</scope>
    <source>
        <strain evidence="1">CG-C14</strain>
    </source>
</reference>
<name>A0ACC1MK35_9APHY</name>
<gene>
    <name evidence="1" type="ORF">NUW54_g13588</name>
</gene>
<proteinExistence type="predicted"/>
<dbReference type="EMBL" id="JANSHE010006409">
    <property type="protein sequence ID" value="KAJ2967165.1"/>
    <property type="molecule type" value="Genomic_DNA"/>
</dbReference>
<keyword evidence="2" id="KW-1185">Reference proteome</keyword>
<dbReference type="Proteomes" id="UP001144978">
    <property type="component" value="Unassembled WGS sequence"/>
</dbReference>
<organism evidence="1 2">
    <name type="scientific">Trametes sanguinea</name>
    <dbReference type="NCBI Taxonomy" id="158606"/>
    <lineage>
        <taxon>Eukaryota</taxon>
        <taxon>Fungi</taxon>
        <taxon>Dikarya</taxon>
        <taxon>Basidiomycota</taxon>
        <taxon>Agaricomycotina</taxon>
        <taxon>Agaricomycetes</taxon>
        <taxon>Polyporales</taxon>
        <taxon>Polyporaceae</taxon>
        <taxon>Trametes</taxon>
    </lineage>
</organism>
<evidence type="ECO:0000313" key="2">
    <source>
        <dbReference type="Proteomes" id="UP001144978"/>
    </source>
</evidence>
<comment type="caution">
    <text evidence="1">The sequence shown here is derived from an EMBL/GenBank/DDBJ whole genome shotgun (WGS) entry which is preliminary data.</text>
</comment>
<sequence>MPIHVVPKPYSTKFRLVNDQSAGTFSLNSMIRLEAVRGAVLDGIPALGNVLRRARTRHGPDVHFVLWKSDVPQAYRQLPVAKHWQICQVVTIDGARHVDRCNLFGGRASLRVFSAFNCLVHWIAMEKAGVGDFVNYVDDDAGIALLNDVQWYAPYQMYLPTPQARLLTLWDDIGILHEKHKQLTGLALPYIGFLVDPNTMSVTLPTDARNKLLDAIHDFIQILHGNRRRSLADFQAFAGYVNWALNVFPLLRPALASVYDKMSGKSKRRASIYVNAAIH</sequence>
<protein>
    <submittedName>
        <fullName evidence="1">Uncharacterized protein</fullName>
    </submittedName>
</protein>
<accession>A0ACC1MK35</accession>
<evidence type="ECO:0000313" key="1">
    <source>
        <dbReference type="EMBL" id="KAJ2967165.1"/>
    </source>
</evidence>